<organism evidence="1 2">
    <name type="scientific">Micractinium conductrix</name>
    <dbReference type="NCBI Taxonomy" id="554055"/>
    <lineage>
        <taxon>Eukaryota</taxon>
        <taxon>Viridiplantae</taxon>
        <taxon>Chlorophyta</taxon>
        <taxon>core chlorophytes</taxon>
        <taxon>Trebouxiophyceae</taxon>
        <taxon>Chlorellales</taxon>
        <taxon>Chlorellaceae</taxon>
        <taxon>Chlorella clade</taxon>
        <taxon>Micractinium</taxon>
    </lineage>
</organism>
<dbReference type="AlphaFoldDB" id="A0A2P6V7L8"/>
<dbReference type="Proteomes" id="UP000239649">
    <property type="component" value="Unassembled WGS sequence"/>
</dbReference>
<dbReference type="PANTHER" id="PTHR13132">
    <property type="entry name" value="ALPHA- 1,6 -FUCOSYLTRANSFERASE"/>
    <property type="match status" value="1"/>
</dbReference>
<dbReference type="OrthoDB" id="5547497at2759"/>
<keyword evidence="2" id="KW-1185">Reference proteome</keyword>
<name>A0A2P6V7L8_9CHLO</name>
<proteinExistence type="predicted"/>
<dbReference type="InterPro" id="IPR037185">
    <property type="entry name" value="EmrE-like"/>
</dbReference>
<evidence type="ECO:0000313" key="2">
    <source>
        <dbReference type="Proteomes" id="UP000239649"/>
    </source>
</evidence>
<reference evidence="1 2" key="1">
    <citation type="journal article" date="2018" name="Plant J.">
        <title>Genome sequences of Chlorella sorokiniana UTEX 1602 and Micractinium conductrix SAG 241.80: implications to maltose excretion by a green alga.</title>
        <authorList>
            <person name="Arriola M.B."/>
            <person name="Velmurugan N."/>
            <person name="Zhang Y."/>
            <person name="Plunkett M.H."/>
            <person name="Hondzo H."/>
            <person name="Barney B.M."/>
        </authorList>
    </citation>
    <scope>NUCLEOTIDE SEQUENCE [LARGE SCALE GENOMIC DNA]</scope>
    <source>
        <strain evidence="1 2">SAG 241.80</strain>
    </source>
</reference>
<dbReference type="EMBL" id="LHPF02000022">
    <property type="protein sequence ID" value="PSC70083.1"/>
    <property type="molecule type" value="Genomic_DNA"/>
</dbReference>
<dbReference type="GO" id="GO:0046921">
    <property type="term" value="F:alpha-(1-&gt;6)-fucosyltransferase activity"/>
    <property type="evidence" value="ECO:0007669"/>
    <property type="project" value="TreeGrafter"/>
</dbReference>
<dbReference type="GO" id="GO:0006487">
    <property type="term" value="P:protein N-linked glycosylation"/>
    <property type="evidence" value="ECO:0007669"/>
    <property type="project" value="TreeGrafter"/>
</dbReference>
<gene>
    <name evidence="1" type="ORF">C2E20_6536</name>
</gene>
<comment type="caution">
    <text evidence="1">The sequence shown here is derived from an EMBL/GenBank/DDBJ whole genome shotgun (WGS) entry which is preliminary data.</text>
</comment>
<sequence>MCLGRFSAVNFQVLGHSNTMLVLLGGWAFLGDTITGKKLCGMMLAVSGMVGKASSNQSLQPPTHLASNPKSTIESATANDRLETCGYLDLLEDESLAPLTKVAQRWIYRQQHPDPSTCGERKYVVMGNEVLGHGLGSILHVTGTVLNAALRTRRQLVYHDQLGKQLVGEGCGRGEPHKNLLCLFEPPSACGKEHVTSKNSIEYVFFKSGVEVFGNNLLIAEFRTAPPFLHKQLKEHFEALDVELSYQFVKYWWRAQSAACLARLNGKMQQAVAQLRRHADMFVPLTPVQQQGNLASLYPLPPGTIHVHVRHGDKATEMELLQLEEYLKPAEHQLVNRNPLHFKKFAFLSTDDIAVIQDAASVVLPAWSA</sequence>
<accession>A0A2P6V7L8</accession>
<dbReference type="SUPFAM" id="SSF103481">
    <property type="entry name" value="Multidrug resistance efflux transporter EmrE"/>
    <property type="match status" value="1"/>
</dbReference>
<evidence type="ECO:0000313" key="1">
    <source>
        <dbReference type="EMBL" id="PSC70083.1"/>
    </source>
</evidence>
<dbReference type="PANTHER" id="PTHR13132:SF29">
    <property type="entry name" value="ALPHA-(1,6)-FUCOSYLTRANSFERASE"/>
    <property type="match status" value="1"/>
</dbReference>
<protein>
    <submittedName>
        <fullName evidence="1">Uncharacterized protein</fullName>
    </submittedName>
</protein>